<protein>
    <submittedName>
        <fullName evidence="2">ATP-dependent DNA helicase pfh1-like</fullName>
    </submittedName>
</protein>
<dbReference type="RefSeq" id="XP_022235294.1">
    <property type="nucleotide sequence ID" value="XM_022379586.1"/>
</dbReference>
<organism evidence="1 2">
    <name type="scientific">Limulus polyphemus</name>
    <name type="common">Atlantic horseshoe crab</name>
    <dbReference type="NCBI Taxonomy" id="6850"/>
    <lineage>
        <taxon>Eukaryota</taxon>
        <taxon>Metazoa</taxon>
        <taxon>Ecdysozoa</taxon>
        <taxon>Arthropoda</taxon>
        <taxon>Chelicerata</taxon>
        <taxon>Merostomata</taxon>
        <taxon>Xiphosura</taxon>
        <taxon>Limulidae</taxon>
        <taxon>Limulus</taxon>
    </lineage>
</organism>
<evidence type="ECO:0000313" key="2">
    <source>
        <dbReference type="RefSeq" id="XP_022235294.1"/>
    </source>
</evidence>
<reference evidence="2" key="1">
    <citation type="submission" date="2025-08" db="UniProtKB">
        <authorList>
            <consortium name="RefSeq"/>
        </authorList>
    </citation>
    <scope>IDENTIFICATION</scope>
    <source>
        <tissue evidence="2">Muscle</tissue>
    </source>
</reference>
<dbReference type="PANTHER" id="PTHR23274">
    <property type="entry name" value="DNA HELICASE-RELATED"/>
    <property type="match status" value="1"/>
</dbReference>
<dbReference type="InterPro" id="IPR027417">
    <property type="entry name" value="P-loop_NTPase"/>
</dbReference>
<dbReference type="PANTHER" id="PTHR23274:SF48">
    <property type="entry name" value="ATP-DEPENDENT DNA HELICASE"/>
    <property type="match status" value="1"/>
</dbReference>
<proteinExistence type="predicted"/>
<keyword evidence="1" id="KW-1185">Reference proteome</keyword>
<evidence type="ECO:0000313" key="1">
    <source>
        <dbReference type="Proteomes" id="UP000694941"/>
    </source>
</evidence>
<name>A0ABM1RV89_LIMPO</name>
<dbReference type="SUPFAM" id="SSF52540">
    <property type="entry name" value="P-loop containing nucleoside triphosphate hydrolases"/>
    <property type="match status" value="1"/>
</dbReference>
<gene>
    <name evidence="2" type="primary">LOC111083228</name>
</gene>
<accession>A0ABM1RV89</accession>
<dbReference type="Proteomes" id="UP000694941">
    <property type="component" value="Unplaced"/>
</dbReference>
<sequence length="110" mass="12266">MLRNINQPKLCNGTRLAVKKLMSSVVEATILTGPFKGEDVLIPRIPMIPTDMPFQFKRLQFPIRLAFAITINKTQGQSLELCGLDLDTDCFSHGQLYVACSRVGNIEINT</sequence>
<dbReference type="GeneID" id="111083228"/>